<name>A0A6I6MM26_9CAUL</name>
<evidence type="ECO:0000313" key="3">
    <source>
        <dbReference type="Proteomes" id="UP000431269"/>
    </source>
</evidence>
<feature type="transmembrane region" description="Helical" evidence="1">
    <location>
        <begin position="29"/>
        <end position="49"/>
    </location>
</feature>
<keyword evidence="1" id="KW-0812">Transmembrane</keyword>
<dbReference type="KEGG" id="tsv:DSM104635_01186"/>
<keyword evidence="3" id="KW-1185">Reference proteome</keyword>
<feature type="transmembrane region" description="Helical" evidence="1">
    <location>
        <begin position="61"/>
        <end position="81"/>
    </location>
</feature>
<dbReference type="Proteomes" id="UP000431269">
    <property type="component" value="Chromosome"/>
</dbReference>
<keyword evidence="1" id="KW-0472">Membrane</keyword>
<protein>
    <submittedName>
        <fullName evidence="2">Uncharacterized protein</fullName>
    </submittedName>
</protein>
<evidence type="ECO:0000313" key="2">
    <source>
        <dbReference type="EMBL" id="QGZ94368.1"/>
    </source>
</evidence>
<proteinExistence type="predicted"/>
<gene>
    <name evidence="2" type="ORF">DSM104635_01186</name>
</gene>
<accession>A0A6I6MM26</accession>
<keyword evidence="1" id="KW-1133">Transmembrane helix</keyword>
<dbReference type="AlphaFoldDB" id="A0A6I6MM26"/>
<sequence length="85" mass="9064">MTGRRVFGVAWVVLTGANALLAFYAGKPGLTGLWVTLLVVALISVATDWNKPPEDVSAHPLRTQLVFGGVLLSAVALWWFARGAT</sequence>
<dbReference type="EMBL" id="CP047045">
    <property type="protein sequence ID" value="QGZ94368.1"/>
    <property type="molecule type" value="Genomic_DNA"/>
</dbReference>
<organism evidence="2 3">
    <name type="scientific">Terricaulis silvestris</name>
    <dbReference type="NCBI Taxonomy" id="2686094"/>
    <lineage>
        <taxon>Bacteria</taxon>
        <taxon>Pseudomonadati</taxon>
        <taxon>Pseudomonadota</taxon>
        <taxon>Alphaproteobacteria</taxon>
        <taxon>Caulobacterales</taxon>
        <taxon>Caulobacteraceae</taxon>
        <taxon>Terricaulis</taxon>
    </lineage>
</organism>
<evidence type="ECO:0000256" key="1">
    <source>
        <dbReference type="SAM" id="Phobius"/>
    </source>
</evidence>
<reference evidence="3" key="1">
    <citation type="submission" date="2019-12" db="EMBL/GenBank/DDBJ databases">
        <title>Complete genome of Terracaulis silvestris 0127_4.</title>
        <authorList>
            <person name="Vieira S."/>
            <person name="Riedel T."/>
            <person name="Sproer C."/>
            <person name="Pascual J."/>
            <person name="Boedeker C."/>
            <person name="Overmann J."/>
        </authorList>
    </citation>
    <scope>NUCLEOTIDE SEQUENCE [LARGE SCALE GENOMIC DNA]</scope>
    <source>
        <strain evidence="3">0127_4</strain>
    </source>
</reference>